<dbReference type="InterPro" id="IPR016181">
    <property type="entry name" value="Acyl_CoA_acyltransferase"/>
</dbReference>
<dbReference type="Pfam" id="PF00583">
    <property type="entry name" value="Acetyltransf_1"/>
    <property type="match status" value="1"/>
</dbReference>
<protein>
    <submittedName>
        <fullName evidence="4">Acetyltransferase (GNAT) family protein</fullName>
    </submittedName>
</protein>
<dbReference type="PROSITE" id="PS51186">
    <property type="entry name" value="GNAT"/>
    <property type="match status" value="1"/>
</dbReference>
<dbReference type="Gene3D" id="3.40.630.30">
    <property type="match status" value="1"/>
</dbReference>
<evidence type="ECO:0000256" key="1">
    <source>
        <dbReference type="ARBA" id="ARBA00022679"/>
    </source>
</evidence>
<evidence type="ECO:0000259" key="3">
    <source>
        <dbReference type="PROSITE" id="PS51186"/>
    </source>
</evidence>
<sequence>MEAVIRQLKEEEFGVLGDFLYEAIFIPEGVEPPPRDIMEKPELRLYIEDFGSSPHDIAFGAVCGGRIVGAVWCRIMADYGHVDDQTPSLAISLYSEFRGQGIGNQLMRAILNELRSRGCKQVSLAVQKANYAVKLYRSLGFETVSENTEEFIMIKKLTEDI</sequence>
<dbReference type="PANTHER" id="PTHR43877:SF2">
    <property type="entry name" value="AMINOALKYLPHOSPHONATE N-ACETYLTRANSFERASE-RELATED"/>
    <property type="match status" value="1"/>
</dbReference>
<dbReference type="AlphaFoldDB" id="A0A315XXZ2"/>
<evidence type="ECO:0000313" key="5">
    <source>
        <dbReference type="Proteomes" id="UP000245720"/>
    </source>
</evidence>
<dbReference type="RefSeq" id="WP_109727300.1">
    <property type="nucleotide sequence ID" value="NZ_QGDI01000010.1"/>
</dbReference>
<dbReference type="GO" id="GO:0016747">
    <property type="term" value="F:acyltransferase activity, transferring groups other than amino-acyl groups"/>
    <property type="evidence" value="ECO:0007669"/>
    <property type="project" value="InterPro"/>
</dbReference>
<keyword evidence="1 4" id="KW-0808">Transferase</keyword>
<dbReference type="CDD" id="cd04301">
    <property type="entry name" value="NAT_SF"/>
    <property type="match status" value="1"/>
</dbReference>
<comment type="caution">
    <text evidence="4">The sequence shown here is derived from an EMBL/GenBank/DDBJ whole genome shotgun (WGS) entry which is preliminary data.</text>
</comment>
<dbReference type="Proteomes" id="UP000245720">
    <property type="component" value="Unassembled WGS sequence"/>
</dbReference>
<organism evidence="4 5">
    <name type="scientific">Ruminococcus flavefaciens</name>
    <dbReference type="NCBI Taxonomy" id="1265"/>
    <lineage>
        <taxon>Bacteria</taxon>
        <taxon>Bacillati</taxon>
        <taxon>Bacillota</taxon>
        <taxon>Clostridia</taxon>
        <taxon>Eubacteriales</taxon>
        <taxon>Oscillospiraceae</taxon>
        <taxon>Ruminococcus</taxon>
    </lineage>
</organism>
<dbReference type="OrthoDB" id="9790865at2"/>
<dbReference type="EMBL" id="QGDI01000010">
    <property type="protein sequence ID" value="PWJ11349.1"/>
    <property type="molecule type" value="Genomic_DNA"/>
</dbReference>
<evidence type="ECO:0000313" key="4">
    <source>
        <dbReference type="EMBL" id="PWJ11349.1"/>
    </source>
</evidence>
<keyword evidence="2" id="KW-0012">Acyltransferase</keyword>
<dbReference type="SUPFAM" id="SSF55729">
    <property type="entry name" value="Acyl-CoA N-acyltransferases (Nat)"/>
    <property type="match status" value="1"/>
</dbReference>
<gene>
    <name evidence="4" type="ORF">IE37_02573</name>
</gene>
<reference evidence="4 5" key="1">
    <citation type="submission" date="2018-05" db="EMBL/GenBank/DDBJ databases">
        <title>The Hungate 1000. A catalogue of reference genomes from the rumen microbiome.</title>
        <authorList>
            <person name="Kelly W."/>
        </authorList>
    </citation>
    <scope>NUCLEOTIDE SEQUENCE [LARGE SCALE GENOMIC DNA]</scope>
    <source>
        <strain evidence="4 5">SAb67</strain>
    </source>
</reference>
<proteinExistence type="predicted"/>
<dbReference type="InterPro" id="IPR050832">
    <property type="entry name" value="Bact_Acetyltransf"/>
</dbReference>
<accession>A0A315XXZ2</accession>
<feature type="domain" description="N-acetyltransferase" evidence="3">
    <location>
        <begin position="3"/>
        <end position="158"/>
    </location>
</feature>
<evidence type="ECO:0000256" key="2">
    <source>
        <dbReference type="ARBA" id="ARBA00023315"/>
    </source>
</evidence>
<name>A0A315XXZ2_RUMFL</name>
<dbReference type="PANTHER" id="PTHR43877">
    <property type="entry name" value="AMINOALKYLPHOSPHONATE N-ACETYLTRANSFERASE-RELATED-RELATED"/>
    <property type="match status" value="1"/>
</dbReference>
<dbReference type="InterPro" id="IPR000182">
    <property type="entry name" value="GNAT_dom"/>
</dbReference>